<dbReference type="PROSITE" id="PS51257">
    <property type="entry name" value="PROKAR_LIPOPROTEIN"/>
    <property type="match status" value="1"/>
</dbReference>
<dbReference type="RefSeq" id="WP_343856635.1">
    <property type="nucleotide sequence ID" value="NZ_BAAAFD010000002.1"/>
</dbReference>
<dbReference type="EMBL" id="BAAAFD010000002">
    <property type="protein sequence ID" value="GAA0853777.1"/>
    <property type="molecule type" value="Genomic_DNA"/>
</dbReference>
<reference evidence="1 2" key="1">
    <citation type="journal article" date="2019" name="Int. J. Syst. Evol. Microbiol.">
        <title>The Global Catalogue of Microorganisms (GCM) 10K type strain sequencing project: providing services to taxonomists for standard genome sequencing and annotation.</title>
        <authorList>
            <consortium name="The Broad Institute Genomics Platform"/>
            <consortium name="The Broad Institute Genome Sequencing Center for Infectious Disease"/>
            <person name="Wu L."/>
            <person name="Ma J."/>
        </authorList>
    </citation>
    <scope>NUCLEOTIDE SEQUENCE [LARGE SCALE GENOMIC DNA]</scope>
    <source>
        <strain evidence="1 2">JCM 15896</strain>
    </source>
</reference>
<evidence type="ECO:0000313" key="2">
    <source>
        <dbReference type="Proteomes" id="UP001500359"/>
    </source>
</evidence>
<comment type="caution">
    <text evidence="1">The sequence shown here is derived from an EMBL/GenBank/DDBJ whole genome shotgun (WGS) entry which is preliminary data.</text>
</comment>
<protein>
    <submittedName>
        <fullName evidence="1">Uncharacterized protein</fullName>
    </submittedName>
</protein>
<organism evidence="1 2">
    <name type="scientific">Aliiglaciecola litoralis</name>
    <dbReference type="NCBI Taxonomy" id="582857"/>
    <lineage>
        <taxon>Bacteria</taxon>
        <taxon>Pseudomonadati</taxon>
        <taxon>Pseudomonadota</taxon>
        <taxon>Gammaproteobacteria</taxon>
        <taxon>Alteromonadales</taxon>
        <taxon>Alteromonadaceae</taxon>
        <taxon>Aliiglaciecola</taxon>
    </lineage>
</organism>
<proteinExistence type="predicted"/>
<evidence type="ECO:0000313" key="1">
    <source>
        <dbReference type="EMBL" id="GAA0853777.1"/>
    </source>
</evidence>
<accession>A0ABN1LDN8</accession>
<sequence>MFKYLCLSMALIGGACQAEENFVAQSVNWLKSGLPESVNVEFQKSRIKFNGCKHREYVLALTQPLSKNFSLEGGVTYAKGQLNWGINNQKISLKRYSFLPRYQISQTISVSAGMVLQSAPEFKTSQGFELNLPKSKIYMFSSRFEGVRDEHQVEIALSSHKWDATNEFGTLFANGLVDNKLNVSYSAFF</sequence>
<keyword evidence="2" id="KW-1185">Reference proteome</keyword>
<gene>
    <name evidence="1" type="ORF">GCM10009114_07360</name>
</gene>
<dbReference type="Proteomes" id="UP001500359">
    <property type="component" value="Unassembled WGS sequence"/>
</dbReference>
<name>A0ABN1LDN8_9ALTE</name>